<feature type="domain" description="Sulfatase N-terminal" evidence="19">
    <location>
        <begin position="31"/>
        <end position="351"/>
    </location>
</feature>
<evidence type="ECO:0000256" key="12">
    <source>
        <dbReference type="ARBA" id="ARBA00023157"/>
    </source>
</evidence>
<organism evidence="20 21">
    <name type="scientific">Cricetulus griseus</name>
    <name type="common">Chinese hamster</name>
    <name type="synonym">Cricetulus barabensis griseus</name>
    <dbReference type="NCBI Taxonomy" id="10029"/>
    <lineage>
        <taxon>Eukaryota</taxon>
        <taxon>Metazoa</taxon>
        <taxon>Chordata</taxon>
        <taxon>Craniata</taxon>
        <taxon>Vertebrata</taxon>
        <taxon>Euteleostomi</taxon>
        <taxon>Mammalia</taxon>
        <taxon>Eutheria</taxon>
        <taxon>Euarchontoglires</taxon>
        <taxon>Glires</taxon>
        <taxon>Rodentia</taxon>
        <taxon>Myomorpha</taxon>
        <taxon>Muroidea</taxon>
        <taxon>Cricetidae</taxon>
        <taxon>Cricetinae</taxon>
        <taxon>Cricetulus</taxon>
    </lineage>
</organism>
<evidence type="ECO:0000256" key="3">
    <source>
        <dbReference type="ARBA" id="ARBA00004371"/>
    </source>
</evidence>
<dbReference type="RefSeq" id="XP_027266449.1">
    <property type="nucleotide sequence ID" value="XM_027410648.2"/>
</dbReference>
<dbReference type="CTD" id="2588"/>
<dbReference type="FunFam" id="3.40.720.10:FF:000021">
    <property type="entry name" value="Galactosamine (N-acetyl)-6-sulfatase"/>
    <property type="match status" value="1"/>
</dbReference>
<evidence type="ECO:0000256" key="16">
    <source>
        <dbReference type="ARBA" id="ARBA00032952"/>
    </source>
</evidence>
<comment type="similarity">
    <text evidence="4">Belongs to the sulfatase family.</text>
</comment>
<evidence type="ECO:0000256" key="14">
    <source>
        <dbReference type="ARBA" id="ARBA00023228"/>
    </source>
</evidence>
<comment type="catalytic activity">
    <reaction evidence="1">
        <text>Hydrolysis of the 6-sulfate groups of the N-acetyl-D-galactosamine 6-sulfate units of chondroitin sulfate and of the D-galactose 6-sulfate units of keratan sulfate.</text>
        <dbReference type="EC" id="3.1.6.4"/>
    </reaction>
</comment>
<dbReference type="InterPro" id="IPR050738">
    <property type="entry name" value="Sulfatase"/>
</dbReference>
<keyword evidence="11" id="KW-0106">Calcium</keyword>
<reference evidence="20" key="1">
    <citation type="journal article" date="2018" name="Biotechnol. Bioeng.">
        <title>A reference genome of the Chinese hamster based on a hybrid assembly strategy.</title>
        <authorList>
            <person name="Rupp O."/>
            <person name="MacDonald M.L."/>
            <person name="Li S."/>
            <person name="Dhiman H."/>
            <person name="Polson S."/>
            <person name="Griep S."/>
            <person name="Heffner K."/>
            <person name="Hernandez I."/>
            <person name="Brinkrolf K."/>
            <person name="Jadhav V."/>
            <person name="Samoudi M."/>
            <person name="Hao H."/>
            <person name="Kingham B."/>
            <person name="Goesmann A."/>
            <person name="Betenbaugh M.J."/>
            <person name="Lewis N.E."/>
            <person name="Borth N."/>
            <person name="Lee K.H."/>
        </authorList>
    </citation>
    <scope>NUCLEOTIDE SEQUENCE [LARGE SCALE GENOMIC DNA]</scope>
    <source>
        <strain evidence="20">17A/GY</strain>
    </source>
</reference>
<dbReference type="EC" id="3.1.6.4" evidence="6"/>
<keyword evidence="8" id="KW-0479">Metal-binding</keyword>
<evidence type="ECO:0000259" key="19">
    <source>
        <dbReference type="Pfam" id="PF00884"/>
    </source>
</evidence>
<dbReference type="AlphaFoldDB" id="A0A9J7FTD8"/>
<feature type="signal peptide" evidence="18">
    <location>
        <begin position="1"/>
        <end position="26"/>
    </location>
</feature>
<dbReference type="GeneID" id="100753973"/>
<dbReference type="InterPro" id="IPR017850">
    <property type="entry name" value="Alkaline_phosphatase_core_sf"/>
</dbReference>
<evidence type="ECO:0000256" key="5">
    <source>
        <dbReference type="ARBA" id="ARBA00011738"/>
    </source>
</evidence>
<feature type="chain" id="PRO_5039888684" description="N-acetylgalactosamine-6-sulfatase" evidence="18">
    <location>
        <begin position="27"/>
        <end position="443"/>
    </location>
</feature>
<evidence type="ECO:0000256" key="6">
    <source>
        <dbReference type="ARBA" id="ARBA00012117"/>
    </source>
</evidence>
<dbReference type="PANTHER" id="PTHR42693:SF47">
    <property type="entry name" value="N-ACETYLGALACTOSAMINE-6-SULFATASE"/>
    <property type="match status" value="1"/>
</dbReference>
<evidence type="ECO:0000256" key="15">
    <source>
        <dbReference type="ARBA" id="ARBA00030478"/>
    </source>
</evidence>
<evidence type="ECO:0000313" key="21">
    <source>
        <dbReference type="RefSeq" id="XP_027266449.1"/>
    </source>
</evidence>
<dbReference type="Pfam" id="PF00884">
    <property type="entry name" value="Sulfatase"/>
    <property type="match status" value="1"/>
</dbReference>
<keyword evidence="9 18" id="KW-0732">Signal</keyword>
<dbReference type="GO" id="GO:0043890">
    <property type="term" value="F:N-acetylgalactosamine-6-sulfatase activity"/>
    <property type="evidence" value="ECO:0007669"/>
    <property type="project" value="UniProtKB-EC"/>
</dbReference>
<dbReference type="GO" id="GO:0046872">
    <property type="term" value="F:metal ion binding"/>
    <property type="evidence" value="ECO:0007669"/>
    <property type="project" value="UniProtKB-KW"/>
</dbReference>
<dbReference type="Proteomes" id="UP001108280">
    <property type="component" value="Chromosome 3"/>
</dbReference>
<evidence type="ECO:0000256" key="8">
    <source>
        <dbReference type="ARBA" id="ARBA00022723"/>
    </source>
</evidence>
<dbReference type="InterPro" id="IPR000917">
    <property type="entry name" value="Sulfatase_N"/>
</dbReference>
<keyword evidence="10" id="KW-0378">Hydrolase</keyword>
<dbReference type="GO" id="GO:0004065">
    <property type="term" value="F:arylsulfatase activity"/>
    <property type="evidence" value="ECO:0007669"/>
    <property type="project" value="TreeGrafter"/>
</dbReference>
<evidence type="ECO:0000256" key="13">
    <source>
        <dbReference type="ARBA" id="ARBA00023180"/>
    </source>
</evidence>
<comment type="cofactor">
    <cofactor evidence="2">
        <name>Ca(2+)</name>
        <dbReference type="ChEBI" id="CHEBI:29108"/>
    </cofactor>
</comment>
<name>A0A9J7FTD8_CRIGR</name>
<dbReference type="PROSITE" id="PS00523">
    <property type="entry name" value="SULFATASE_1"/>
    <property type="match status" value="1"/>
</dbReference>
<evidence type="ECO:0000256" key="10">
    <source>
        <dbReference type="ARBA" id="ARBA00022801"/>
    </source>
</evidence>
<keyword evidence="13" id="KW-0325">Glycoprotein</keyword>
<evidence type="ECO:0000256" key="17">
    <source>
        <dbReference type="ARBA" id="ARBA00033059"/>
    </source>
</evidence>
<reference evidence="21" key="3">
    <citation type="submission" date="2025-08" db="UniProtKB">
        <authorList>
            <consortium name="RefSeq"/>
        </authorList>
    </citation>
    <scope>IDENTIFICATION</scope>
    <source>
        <strain evidence="21">17A/GY</strain>
        <tissue evidence="21">Liver</tissue>
    </source>
</reference>
<keyword evidence="14" id="KW-0458">Lysosome</keyword>
<evidence type="ECO:0000256" key="9">
    <source>
        <dbReference type="ARBA" id="ARBA00022729"/>
    </source>
</evidence>
<keyword evidence="20" id="KW-1185">Reference proteome</keyword>
<reference evidence="20" key="2">
    <citation type="journal article" date="2020" name="Biotechnol. Bioeng.">
        <title>Chromosome-scale scaffolds for the Chinese hamster reference genome assembly to facilitate the study of the CHO epigenome.</title>
        <authorList>
            <person name="Hilliard W."/>
            <person name="MacDonald M."/>
            <person name="Lee K.H."/>
        </authorList>
    </citation>
    <scope>NUCLEOTIDE SEQUENCE [LARGE SCALE GENOMIC DNA]</scope>
    <source>
        <strain evidence="20">17A/GY</strain>
    </source>
</reference>
<evidence type="ECO:0000256" key="7">
    <source>
        <dbReference type="ARBA" id="ARBA00019527"/>
    </source>
</evidence>
<accession>A0A9J7FTD8</accession>
<evidence type="ECO:0000256" key="2">
    <source>
        <dbReference type="ARBA" id="ARBA00001913"/>
    </source>
</evidence>
<dbReference type="InterPro" id="IPR024607">
    <property type="entry name" value="Sulfatase_CS"/>
</dbReference>
<evidence type="ECO:0000256" key="11">
    <source>
        <dbReference type="ARBA" id="ARBA00022837"/>
    </source>
</evidence>
<evidence type="ECO:0000256" key="18">
    <source>
        <dbReference type="SAM" id="SignalP"/>
    </source>
</evidence>
<evidence type="ECO:0000313" key="20">
    <source>
        <dbReference type="Proteomes" id="UP001108280"/>
    </source>
</evidence>
<dbReference type="SUPFAM" id="SSF53649">
    <property type="entry name" value="Alkaline phosphatase-like"/>
    <property type="match status" value="1"/>
</dbReference>
<evidence type="ECO:0000256" key="4">
    <source>
        <dbReference type="ARBA" id="ARBA00008779"/>
    </source>
</evidence>
<dbReference type="Gene3D" id="3.40.720.10">
    <property type="entry name" value="Alkaline Phosphatase, subunit A"/>
    <property type="match status" value="1"/>
</dbReference>
<dbReference type="GO" id="GO:0005764">
    <property type="term" value="C:lysosome"/>
    <property type="evidence" value="ECO:0007669"/>
    <property type="project" value="UniProtKB-SubCell"/>
</dbReference>
<comment type="subcellular location">
    <subcellularLocation>
        <location evidence="3">Lysosome</location>
    </subcellularLocation>
</comment>
<sequence>MAAYATATRGLQQLLVLSALGLLVTGTPRPPNIVLLLMDDMGWGDLGVYGEPSRETPNLDQMALEGMLFPNFYSANPLCSPSRAALLTGRLPIRNGFYTSNGHARNAYTPQEIMGGIPNSEHLLPELLKKAGYTNKIVGKWHLGHRPQFHPLKHGFDEWFGSPNCHFGPYDNKVKPNIPVYRDWEMVGRFYEEFPINLKTGEANLTQLYLQEALDFIRTQHARQSPFFLYWAIDATHAPVYASRPFLGTSHRGRYGDAVREIDDSVGKILSLLQNLGISKNTFVFFTSDNGAALISAPKEGGSNGPFLCGKQTTFEGGMREPAIAWWPGHIAAGQGIDFCPGQNVSGVTTHTQEEHTELPLIFHLGRDPGERFPLSFASAEYQDVLSRITQVVQQHQKSLVPGQPQLNVCNQAVMNWAPPGCEKLGKCLTPPESVPEKCSWAH</sequence>
<proteinExistence type="inferred from homology"/>
<dbReference type="PANTHER" id="PTHR42693">
    <property type="entry name" value="ARYLSULFATASE FAMILY MEMBER"/>
    <property type="match status" value="1"/>
</dbReference>
<comment type="subunit">
    <text evidence="5">Homodimer.</text>
</comment>
<gene>
    <name evidence="21" type="primary">Galns</name>
</gene>
<protein>
    <recommendedName>
        <fullName evidence="7">N-acetylgalactosamine-6-sulfatase</fullName>
        <ecNumber evidence="6">3.1.6.4</ecNumber>
    </recommendedName>
    <alternativeName>
        <fullName evidence="17">Chondroitinsulfatase</fullName>
    </alternativeName>
    <alternativeName>
        <fullName evidence="15">Galactose-6-sulfate sulfatase</fullName>
    </alternativeName>
    <alternativeName>
        <fullName evidence="16">N-acetylgalactosamine-6-sulfate sulfatase</fullName>
    </alternativeName>
</protein>
<evidence type="ECO:0000256" key="1">
    <source>
        <dbReference type="ARBA" id="ARBA00000027"/>
    </source>
</evidence>
<keyword evidence="12" id="KW-1015">Disulfide bond</keyword>